<proteinExistence type="inferred from homology"/>
<sequence length="676" mass="75364">MDAPQFLEEFGHIVNAPGGVARLRQLVISFAITGKLVSLGSSSSIGESAYALVERAEAEKRHVISKGEARRSRPLSPIPIQVKHQYPPQWEVVRLGSIIHLISGQHLKAYEQNTSGLGIPYFTGASDFGWVNPIVTRWTEVRRALAIRGDILISVKGTIGKINVLNMEEAALGRQLMAIRPLAIKPDFIALILKREERNFVSKGIGIAIPGISREHILNLVVGIPPLQEQDRIIAKVNELMTLCDTLEEQQQTRRNLQNNLRQSTLQVVANAQSSYEIQAGWERLESNFGHLFSMPEDVIALKGLVLDLAVSGRLLPPDQKHSSTGQDVLQAIAEARNNWAKSATGQEKKEALEMQKKLRTQRIRIQADPLPDHWCWASLLQVAQVVVDCHNKTAPYVAEGIHLVRTTDIRNGRMDLTKTRKISEETYAYWARRMPPRGGDIFFTREAPMGEAAIVPEGEKVCLGQRTMLIRLFTEHLNNQYLLYVIMSPSFQTRMIEAAIGMAVKHLRVGGVEDLLVPVPTKKEQDRIVACIERLFEICDRYMETLGKKRQLAGSLAANAIGQLTGISIEQEGVEPVKVPQTTLISRLRLGKAPNVKELAPLANLLARHSGELSAQDLWQRFGGEIDAFYAQLKTEVVHGWIEDPSYDLDDSAPEGPRKYPDGWLVAKVVVKEEA</sequence>
<dbReference type="CDD" id="cd17496">
    <property type="entry name" value="RMtype1_S_BliBORF2384P-TRD1-CR1_like"/>
    <property type="match status" value="1"/>
</dbReference>
<gene>
    <name evidence="6" type="ORF">EZJ58_5289</name>
</gene>
<dbReference type="Gene3D" id="3.90.220.20">
    <property type="entry name" value="DNA methylase specificity domains"/>
    <property type="match status" value="2"/>
</dbReference>
<comment type="similarity">
    <text evidence="1">Belongs to the type-I restriction system S methylase family.</text>
</comment>
<feature type="domain" description="Type I restriction modification DNA specificity" evidence="5">
    <location>
        <begin position="89"/>
        <end position="252"/>
    </location>
</feature>
<evidence type="ECO:0000256" key="1">
    <source>
        <dbReference type="ARBA" id="ARBA00010923"/>
    </source>
</evidence>
<name>A0A4V2Q3J4_9GAMM</name>
<dbReference type="AlphaFoldDB" id="A0A4V2Q3J4"/>
<organism evidence="6 7">
    <name type="scientific">Sodalis ligni</name>
    <dbReference type="NCBI Taxonomy" id="2697027"/>
    <lineage>
        <taxon>Bacteria</taxon>
        <taxon>Pseudomonadati</taxon>
        <taxon>Pseudomonadota</taxon>
        <taxon>Gammaproteobacteria</taxon>
        <taxon>Enterobacterales</taxon>
        <taxon>Bruguierivoracaceae</taxon>
        <taxon>Sodalis</taxon>
    </lineage>
</organism>
<dbReference type="Pfam" id="PF01420">
    <property type="entry name" value="Methylase_S"/>
    <property type="match status" value="2"/>
</dbReference>
<dbReference type="GO" id="GO:0009307">
    <property type="term" value="P:DNA restriction-modification system"/>
    <property type="evidence" value="ECO:0007669"/>
    <property type="project" value="UniProtKB-KW"/>
</dbReference>
<evidence type="ECO:0000256" key="3">
    <source>
        <dbReference type="ARBA" id="ARBA00023125"/>
    </source>
</evidence>
<dbReference type="EMBL" id="SJOI01000001">
    <property type="protein sequence ID" value="TCL06988.1"/>
    <property type="molecule type" value="Genomic_DNA"/>
</dbReference>
<dbReference type="InterPro" id="IPR000055">
    <property type="entry name" value="Restrct_endonuc_typeI_TRD"/>
</dbReference>
<evidence type="ECO:0000313" key="7">
    <source>
        <dbReference type="Proteomes" id="UP000294555"/>
    </source>
</evidence>
<evidence type="ECO:0000256" key="2">
    <source>
        <dbReference type="ARBA" id="ARBA00022747"/>
    </source>
</evidence>
<evidence type="ECO:0000259" key="5">
    <source>
        <dbReference type="Pfam" id="PF01420"/>
    </source>
</evidence>
<dbReference type="RefSeq" id="WP_132926829.1">
    <property type="nucleotide sequence ID" value="NZ_SJOI01000001.1"/>
</dbReference>
<accession>A0A4V2Q3J4</accession>
<reference evidence="6 7" key="1">
    <citation type="submission" date="2019-02" db="EMBL/GenBank/DDBJ databases">
        <title>Investigation of anaerobic lignin degradation for improved lignocellulosic biofuels.</title>
        <authorList>
            <person name="Deangelis K."/>
        </authorList>
    </citation>
    <scope>NUCLEOTIDE SEQUENCE [LARGE SCALE GENOMIC DNA]</scope>
    <source>
        <strain evidence="6 7">159R</strain>
    </source>
</reference>
<dbReference type="InterPro" id="IPR044946">
    <property type="entry name" value="Restrct_endonuc_typeI_TRD_sf"/>
</dbReference>
<dbReference type="InterPro" id="IPR051212">
    <property type="entry name" value="Type-I_RE_S_subunit"/>
</dbReference>
<dbReference type="SUPFAM" id="SSF116734">
    <property type="entry name" value="DNA methylase specificity domain"/>
    <property type="match status" value="2"/>
</dbReference>
<keyword evidence="4" id="KW-0175">Coiled coil</keyword>
<feature type="domain" description="Type I restriction modification DNA specificity" evidence="5">
    <location>
        <begin position="413"/>
        <end position="542"/>
    </location>
</feature>
<comment type="caution">
    <text evidence="6">The sequence shown here is derived from an EMBL/GenBank/DDBJ whole genome shotgun (WGS) entry which is preliminary data.</text>
</comment>
<keyword evidence="3" id="KW-0238">DNA-binding</keyword>
<dbReference type="PANTHER" id="PTHR43140">
    <property type="entry name" value="TYPE-1 RESTRICTION ENZYME ECOKI SPECIFICITY PROTEIN"/>
    <property type="match status" value="1"/>
</dbReference>
<feature type="coiled-coil region" evidence="4">
    <location>
        <begin position="240"/>
        <end position="267"/>
    </location>
</feature>
<keyword evidence="2" id="KW-0680">Restriction system</keyword>
<dbReference type="CDD" id="cd17246">
    <property type="entry name" value="RMtype1_S_SonII-TRD2-CR2_like"/>
    <property type="match status" value="1"/>
</dbReference>
<dbReference type="PANTHER" id="PTHR43140:SF1">
    <property type="entry name" value="TYPE I RESTRICTION ENZYME ECOKI SPECIFICITY SUBUNIT"/>
    <property type="match status" value="1"/>
</dbReference>
<dbReference type="GO" id="GO:0003677">
    <property type="term" value="F:DNA binding"/>
    <property type="evidence" value="ECO:0007669"/>
    <property type="project" value="UniProtKB-KW"/>
</dbReference>
<dbReference type="OrthoDB" id="9798929at2"/>
<dbReference type="Proteomes" id="UP000294555">
    <property type="component" value="Unassembled WGS sequence"/>
</dbReference>
<keyword evidence="7" id="KW-1185">Reference proteome</keyword>
<evidence type="ECO:0000313" key="6">
    <source>
        <dbReference type="EMBL" id="TCL06988.1"/>
    </source>
</evidence>
<protein>
    <submittedName>
        <fullName evidence="6">Type I restriction enzyme S subunit</fullName>
    </submittedName>
</protein>
<evidence type="ECO:0000256" key="4">
    <source>
        <dbReference type="SAM" id="Coils"/>
    </source>
</evidence>